<dbReference type="Pfam" id="PF02036">
    <property type="entry name" value="SCP2"/>
    <property type="match status" value="1"/>
</dbReference>
<organism evidence="4 5">
    <name type="scientific">Paralcaligenes ureilyticus</name>
    <dbReference type="NCBI Taxonomy" id="627131"/>
    <lineage>
        <taxon>Bacteria</taxon>
        <taxon>Pseudomonadati</taxon>
        <taxon>Pseudomonadota</taxon>
        <taxon>Betaproteobacteria</taxon>
        <taxon>Burkholderiales</taxon>
        <taxon>Alcaligenaceae</taxon>
        <taxon>Paralcaligenes</taxon>
    </lineage>
</organism>
<evidence type="ECO:0000256" key="2">
    <source>
        <dbReference type="SAM" id="Coils"/>
    </source>
</evidence>
<gene>
    <name evidence="1" type="primary">ubiJ</name>
    <name evidence="4" type="ORF">EDC26_101425</name>
</gene>
<keyword evidence="2" id="KW-0175">Coiled coil</keyword>
<dbReference type="GO" id="GO:0006744">
    <property type="term" value="P:ubiquinone biosynthetic process"/>
    <property type="evidence" value="ECO:0007669"/>
    <property type="project" value="UniProtKB-UniRule"/>
</dbReference>
<name>A0A4R3MCP3_9BURK</name>
<accession>A0A4R3MCP3</accession>
<feature type="domain" description="SCP2" evidence="3">
    <location>
        <begin position="18"/>
        <end position="114"/>
    </location>
</feature>
<dbReference type="PANTHER" id="PTHR38693:SF1">
    <property type="entry name" value="UBIQUINONE BIOSYNTHESIS ACCESSORY FACTOR UBIJ"/>
    <property type="match status" value="1"/>
</dbReference>
<evidence type="ECO:0000256" key="1">
    <source>
        <dbReference type="HAMAP-Rule" id="MF_02215"/>
    </source>
</evidence>
<keyword evidence="4" id="KW-0830">Ubiquinone</keyword>
<dbReference type="OrthoDB" id="8525483at2"/>
<protein>
    <recommendedName>
        <fullName evidence="1">Ubiquinone biosynthesis accessory factor UbiJ</fullName>
    </recommendedName>
</protein>
<dbReference type="EMBL" id="SMAJ01000001">
    <property type="protein sequence ID" value="TCT11196.1"/>
    <property type="molecule type" value="Genomic_DNA"/>
</dbReference>
<comment type="function">
    <text evidence="1">Required for ubiquinone (coenzyme Q) biosynthesis. Binds hydrophobic ubiquinone biosynthetic intermediates via its SCP2 domain and is essential for the stability of the Ubi complex. May constitute a docking platform where Ubi enzymes assemble and access their SCP2-bound polyprenyl substrates.</text>
</comment>
<evidence type="ECO:0000313" key="5">
    <source>
        <dbReference type="Proteomes" id="UP000295525"/>
    </source>
</evidence>
<dbReference type="HAMAP" id="MF_02215">
    <property type="entry name" value="UbiJ"/>
    <property type="match status" value="1"/>
</dbReference>
<sequence>MLPIPSFLTPAAISTRALNKLLQREDWARARLSLQAGKTTRFVAGRLTLNLTVQADGYVQSCDPAIVPDVTLTIPTQKLGQLPAVLRAGDPNAIAALLHVQGDAGLASVVSDLARDLRWDIEADLARVVGDVAALRVVNGARSLSTGFGQAAGRFAANVGEYLSEEAQLLAARPAYGEWNDRLDAARARLDALESRLAGLEARGAARNAKRKA</sequence>
<dbReference type="Proteomes" id="UP000295525">
    <property type="component" value="Unassembled WGS sequence"/>
</dbReference>
<comment type="similarity">
    <text evidence="1">Belongs to the UbiJ family.</text>
</comment>
<evidence type="ECO:0000313" key="4">
    <source>
        <dbReference type="EMBL" id="TCT11196.1"/>
    </source>
</evidence>
<proteinExistence type="inferred from homology"/>
<comment type="subcellular location">
    <subcellularLocation>
        <location evidence="1">Cytoplasm</location>
    </subcellularLocation>
</comment>
<comment type="caution">
    <text evidence="4">The sequence shown here is derived from an EMBL/GenBank/DDBJ whole genome shotgun (WGS) entry which is preliminary data.</text>
</comment>
<feature type="coiled-coil region" evidence="2">
    <location>
        <begin position="176"/>
        <end position="203"/>
    </location>
</feature>
<evidence type="ECO:0000259" key="3">
    <source>
        <dbReference type="Pfam" id="PF02036"/>
    </source>
</evidence>
<dbReference type="RefSeq" id="WP_132579586.1">
    <property type="nucleotide sequence ID" value="NZ_SMAJ01000001.1"/>
</dbReference>
<keyword evidence="1" id="KW-0831">Ubiquinone biosynthesis</keyword>
<dbReference type="AlphaFoldDB" id="A0A4R3MCP3"/>
<keyword evidence="1" id="KW-0963">Cytoplasm</keyword>
<dbReference type="InterPro" id="IPR038989">
    <property type="entry name" value="UbiJ"/>
</dbReference>
<comment type="pathway">
    <text evidence="1">Cofactor biosynthesis; ubiquinone biosynthesis.</text>
</comment>
<dbReference type="InterPro" id="IPR003033">
    <property type="entry name" value="SCP2_sterol-bd_dom"/>
</dbReference>
<dbReference type="GO" id="GO:0005737">
    <property type="term" value="C:cytoplasm"/>
    <property type="evidence" value="ECO:0007669"/>
    <property type="project" value="UniProtKB-SubCell"/>
</dbReference>
<keyword evidence="5" id="KW-1185">Reference proteome</keyword>
<dbReference type="PANTHER" id="PTHR38693">
    <property type="entry name" value="UBIQUINONE BIOSYNTHESIS PROTEIN UBIJ"/>
    <property type="match status" value="1"/>
</dbReference>
<reference evidence="4 5" key="1">
    <citation type="submission" date="2019-03" db="EMBL/GenBank/DDBJ databases">
        <title>Genomic Encyclopedia of Type Strains, Phase IV (KMG-IV): sequencing the most valuable type-strain genomes for metagenomic binning, comparative biology and taxonomic classification.</title>
        <authorList>
            <person name="Goeker M."/>
        </authorList>
    </citation>
    <scope>NUCLEOTIDE SEQUENCE [LARGE SCALE GENOMIC DNA]</scope>
    <source>
        <strain evidence="4 5">DSM 24591</strain>
    </source>
</reference>
<dbReference type="UniPathway" id="UPA00232"/>